<dbReference type="RefSeq" id="WP_378018733.1">
    <property type="nucleotide sequence ID" value="NZ_JBHSKT010000016.1"/>
</dbReference>
<proteinExistence type="inferred from homology"/>
<dbReference type="SUPFAM" id="SSF53474">
    <property type="entry name" value="alpha/beta-Hydrolases"/>
    <property type="match status" value="1"/>
</dbReference>
<name>A0ABW0EIS3_9BACT</name>
<evidence type="ECO:0000313" key="3">
    <source>
        <dbReference type="EMBL" id="MFC5272375.1"/>
    </source>
</evidence>
<comment type="similarity">
    <text evidence="1">Belongs to the AB hydrolase superfamily.</text>
</comment>
<sequence length="271" mass="30052">MDVLKRNNVQVRGKGQIPMLFAHGYGCDQNMWRFITPAFEEDYKIVLFDHVGFGNSDISGYTPKKYGSLQAYADDIIEICETLNLKDVIFVGHSVSAMIGVLAAIKKPKLFQKLILVGPSPRYINEIGYTGGFSREDINGLLESLDSNYLAWAAAIAPVIMGHADKPELSEELAASFCRSHPEFAKNFAYLTFLSDNREDLKKLRTKSLILQCKEDVIAPMEVGEYLKANIADSEMVVLEATGHCPNLSAPKETIKAIQDFLHAETVGKNA</sequence>
<dbReference type="Pfam" id="PF12697">
    <property type="entry name" value="Abhydrolase_6"/>
    <property type="match status" value="1"/>
</dbReference>
<accession>A0ABW0EIS3</accession>
<evidence type="ECO:0000259" key="2">
    <source>
        <dbReference type="Pfam" id="PF12697"/>
    </source>
</evidence>
<reference evidence="4" key="1">
    <citation type="journal article" date="2019" name="Int. J. Syst. Evol. Microbiol.">
        <title>The Global Catalogue of Microorganisms (GCM) 10K type strain sequencing project: providing services to taxonomists for standard genome sequencing and annotation.</title>
        <authorList>
            <consortium name="The Broad Institute Genomics Platform"/>
            <consortium name="The Broad Institute Genome Sequencing Center for Infectious Disease"/>
            <person name="Wu L."/>
            <person name="Ma J."/>
        </authorList>
    </citation>
    <scope>NUCLEOTIDE SEQUENCE [LARGE SCALE GENOMIC DNA]</scope>
    <source>
        <strain evidence="4">KACC 12602</strain>
    </source>
</reference>
<dbReference type="PRINTS" id="PR00111">
    <property type="entry name" value="ABHYDROLASE"/>
</dbReference>
<dbReference type="InterPro" id="IPR000073">
    <property type="entry name" value="AB_hydrolase_1"/>
</dbReference>
<evidence type="ECO:0000313" key="4">
    <source>
        <dbReference type="Proteomes" id="UP001596161"/>
    </source>
</evidence>
<keyword evidence="3" id="KW-0378">Hydrolase</keyword>
<dbReference type="PANTHER" id="PTHR43039">
    <property type="entry name" value="ESTERASE-RELATED"/>
    <property type="match status" value="1"/>
</dbReference>
<comment type="caution">
    <text evidence="3">The sequence shown here is derived from an EMBL/GenBank/DDBJ whole genome shotgun (WGS) entry which is preliminary data.</text>
</comment>
<protein>
    <submittedName>
        <fullName evidence="3">Alpha/beta fold hydrolase</fullName>
    </submittedName>
</protein>
<organism evidence="3 4">
    <name type="scientific">Adhaeribacter terreus</name>
    <dbReference type="NCBI Taxonomy" id="529703"/>
    <lineage>
        <taxon>Bacteria</taxon>
        <taxon>Pseudomonadati</taxon>
        <taxon>Bacteroidota</taxon>
        <taxon>Cytophagia</taxon>
        <taxon>Cytophagales</taxon>
        <taxon>Hymenobacteraceae</taxon>
        <taxon>Adhaeribacter</taxon>
    </lineage>
</organism>
<keyword evidence="4" id="KW-1185">Reference proteome</keyword>
<dbReference type="InterPro" id="IPR029058">
    <property type="entry name" value="AB_hydrolase_fold"/>
</dbReference>
<dbReference type="EMBL" id="JBHSKT010000016">
    <property type="protein sequence ID" value="MFC5272375.1"/>
    <property type="molecule type" value="Genomic_DNA"/>
</dbReference>
<gene>
    <name evidence="3" type="ORF">ACFPIB_17295</name>
</gene>
<feature type="domain" description="AB hydrolase-1" evidence="2">
    <location>
        <begin position="20"/>
        <end position="256"/>
    </location>
</feature>
<dbReference type="GO" id="GO:0016787">
    <property type="term" value="F:hydrolase activity"/>
    <property type="evidence" value="ECO:0007669"/>
    <property type="project" value="UniProtKB-KW"/>
</dbReference>
<dbReference type="Proteomes" id="UP001596161">
    <property type="component" value="Unassembled WGS sequence"/>
</dbReference>
<dbReference type="Gene3D" id="3.40.50.1820">
    <property type="entry name" value="alpha/beta hydrolase"/>
    <property type="match status" value="1"/>
</dbReference>
<evidence type="ECO:0000256" key="1">
    <source>
        <dbReference type="ARBA" id="ARBA00008645"/>
    </source>
</evidence>